<dbReference type="SUPFAM" id="SSF47413">
    <property type="entry name" value="lambda repressor-like DNA-binding domains"/>
    <property type="match status" value="1"/>
</dbReference>
<keyword evidence="4" id="KW-1185">Reference proteome</keyword>
<dbReference type="GO" id="GO:0003677">
    <property type="term" value="F:DNA binding"/>
    <property type="evidence" value="ECO:0007669"/>
    <property type="project" value="UniProtKB-KW"/>
</dbReference>
<dbReference type="EMBL" id="CP000840">
    <property type="protein sequence ID" value="ABW32322.1"/>
    <property type="molecule type" value="Genomic_DNA"/>
</dbReference>
<dbReference type="InterPro" id="IPR010982">
    <property type="entry name" value="Lambda_DNA-bd_dom_sf"/>
</dbReference>
<dbReference type="InterPro" id="IPR001387">
    <property type="entry name" value="Cro/C1-type_HTH"/>
</dbReference>
<protein>
    <submittedName>
        <fullName evidence="3">Helix-turn-helix domain protein</fullName>
    </submittedName>
</protein>
<dbReference type="PANTHER" id="PTHR46558:SF15">
    <property type="entry name" value="HELIX-TURN-HELIX DOMAIN PROTEIN"/>
    <property type="match status" value="1"/>
</dbReference>
<evidence type="ECO:0000256" key="1">
    <source>
        <dbReference type="ARBA" id="ARBA00023125"/>
    </source>
</evidence>
<gene>
    <name evidence="3" type="ordered locus">AM1_C0012</name>
</gene>
<dbReference type="RefSeq" id="WP_012167289.1">
    <property type="nucleotide sequence ID" value="NC_009928.1"/>
</dbReference>
<accession>A8ZMB1</accession>
<organism evidence="3 4">
    <name type="scientific">Acaryochloris marina (strain MBIC 11017)</name>
    <dbReference type="NCBI Taxonomy" id="329726"/>
    <lineage>
        <taxon>Bacteria</taxon>
        <taxon>Bacillati</taxon>
        <taxon>Cyanobacteriota</taxon>
        <taxon>Cyanophyceae</taxon>
        <taxon>Acaryochloridales</taxon>
        <taxon>Acaryochloridaceae</taxon>
        <taxon>Acaryochloris</taxon>
    </lineage>
</organism>
<dbReference type="Gene3D" id="1.10.260.40">
    <property type="entry name" value="lambda repressor-like DNA-binding domains"/>
    <property type="match status" value="1"/>
</dbReference>
<name>A8ZMB1_ACAM1</name>
<dbReference type="Proteomes" id="UP000000268">
    <property type="component" value="Plasmid pREB3"/>
</dbReference>
<proteinExistence type="predicted"/>
<keyword evidence="1" id="KW-0238">DNA-binding</keyword>
<dbReference type="PANTHER" id="PTHR46558">
    <property type="entry name" value="TRACRIPTIONAL REGULATORY PROTEIN-RELATED-RELATED"/>
    <property type="match status" value="1"/>
</dbReference>
<dbReference type="AlphaFoldDB" id="A8ZMB1"/>
<dbReference type="Pfam" id="PF01381">
    <property type="entry name" value="HTH_3"/>
    <property type="match status" value="1"/>
</dbReference>
<dbReference type="PROSITE" id="PS50943">
    <property type="entry name" value="HTH_CROC1"/>
    <property type="match status" value="1"/>
</dbReference>
<evidence type="ECO:0000313" key="3">
    <source>
        <dbReference type="EMBL" id="ABW32322.1"/>
    </source>
</evidence>
<sequence length="81" mass="9140">MLTLLELVENLELSFSQWFLLMRRKQGLTQDDIAEALGISGQSVSNWERGRSIPTLTIDQVKTLCKILDCTLNDIPSSDTE</sequence>
<feature type="domain" description="HTH cro/C1-type" evidence="2">
    <location>
        <begin position="22"/>
        <end position="75"/>
    </location>
</feature>
<reference evidence="3 4" key="1">
    <citation type="journal article" date="2008" name="Proc. Natl. Acad. Sci. U.S.A.">
        <title>Niche adaptation and genome expansion in the chlorophyll d-producing cyanobacterium Acaryochloris marina.</title>
        <authorList>
            <person name="Swingley W.D."/>
            <person name="Chen M."/>
            <person name="Cheung P.C."/>
            <person name="Conrad A.L."/>
            <person name="Dejesa L.C."/>
            <person name="Hao J."/>
            <person name="Honchak B.M."/>
            <person name="Karbach L.E."/>
            <person name="Kurdoglu A."/>
            <person name="Lahiri S."/>
            <person name="Mastrian S.D."/>
            <person name="Miyashita H."/>
            <person name="Page L."/>
            <person name="Ramakrishna P."/>
            <person name="Satoh S."/>
            <person name="Sattley W.M."/>
            <person name="Shimada Y."/>
            <person name="Taylor H.L."/>
            <person name="Tomo T."/>
            <person name="Tsuchiya T."/>
            <person name="Wang Z.T."/>
            <person name="Raymond J."/>
            <person name="Mimuro M."/>
            <person name="Blankenship R.E."/>
            <person name="Touchman J.W."/>
        </authorList>
    </citation>
    <scope>NUCLEOTIDE SEQUENCE [LARGE SCALE GENOMIC DNA]</scope>
    <source>
        <strain evidence="4">MBIC 11017</strain>
        <plasmid evidence="4">Plasmid pREB3</plasmid>
    </source>
</reference>
<keyword evidence="3" id="KW-0614">Plasmid</keyword>
<dbReference type="SMART" id="SM00530">
    <property type="entry name" value="HTH_XRE"/>
    <property type="match status" value="1"/>
</dbReference>
<dbReference type="KEGG" id="amr:AM1_C0012"/>
<dbReference type="HOGENOM" id="CLU_066192_62_11_3"/>
<geneLocation type="plasmid" evidence="3 4">
    <name>pREB3</name>
</geneLocation>
<dbReference type="OrthoDB" id="517645at2"/>
<dbReference type="CDD" id="cd00093">
    <property type="entry name" value="HTH_XRE"/>
    <property type="match status" value="1"/>
</dbReference>
<evidence type="ECO:0000259" key="2">
    <source>
        <dbReference type="PROSITE" id="PS50943"/>
    </source>
</evidence>
<evidence type="ECO:0000313" key="4">
    <source>
        <dbReference type="Proteomes" id="UP000000268"/>
    </source>
</evidence>